<accession>A0ACC2VXK6</accession>
<dbReference type="EMBL" id="JASBWS010000059">
    <property type="protein sequence ID" value="KAJ9103331.1"/>
    <property type="molecule type" value="Genomic_DNA"/>
</dbReference>
<proteinExistence type="predicted"/>
<dbReference type="Proteomes" id="UP001230649">
    <property type="component" value="Unassembled WGS sequence"/>
</dbReference>
<evidence type="ECO:0000313" key="1">
    <source>
        <dbReference type="EMBL" id="KAJ9103331.1"/>
    </source>
</evidence>
<organism evidence="1 2">
    <name type="scientific">Naganishia adeliensis</name>
    <dbReference type="NCBI Taxonomy" id="92952"/>
    <lineage>
        <taxon>Eukaryota</taxon>
        <taxon>Fungi</taxon>
        <taxon>Dikarya</taxon>
        <taxon>Basidiomycota</taxon>
        <taxon>Agaricomycotina</taxon>
        <taxon>Tremellomycetes</taxon>
        <taxon>Filobasidiales</taxon>
        <taxon>Filobasidiaceae</taxon>
        <taxon>Naganishia</taxon>
    </lineage>
</organism>
<keyword evidence="2" id="KW-1185">Reference proteome</keyword>
<reference evidence="1" key="1">
    <citation type="submission" date="2023-04" db="EMBL/GenBank/DDBJ databases">
        <title>Draft Genome sequencing of Naganishia species isolated from polar environments using Oxford Nanopore Technology.</title>
        <authorList>
            <person name="Leo P."/>
            <person name="Venkateswaran K."/>
        </authorList>
    </citation>
    <scope>NUCLEOTIDE SEQUENCE</scope>
    <source>
        <strain evidence="1">MNA-CCFEE 5262</strain>
    </source>
</reference>
<protein>
    <submittedName>
        <fullName evidence="1">Uncharacterized protein</fullName>
    </submittedName>
</protein>
<gene>
    <name evidence="1" type="ORF">QFC20_004808</name>
</gene>
<sequence length="252" mass="28318">MSDTMRATSETANHRATTPDAQDDNVELEDVSRADSVSAQQTKAADAADKGGDDDSEEEEEYEIQDILGHELRNGQYRYLISWVGYGPEHNSWTLERDFGSTEIIEEYWNKKGGRPAPNSATKSKRKSTTAQNSKRTSSSRTPQSKKRQLTGGSPTRNGSKPPTTETEEPMLADLAEGHKDSIAKYKDLASWEEHVDRISTVERGANNRLVVYMIMKDGARTAQDSAVVHARCPQKMLEFYEAHLRWRHVKS</sequence>
<evidence type="ECO:0000313" key="2">
    <source>
        <dbReference type="Proteomes" id="UP001230649"/>
    </source>
</evidence>
<comment type="caution">
    <text evidence="1">The sequence shown here is derived from an EMBL/GenBank/DDBJ whole genome shotgun (WGS) entry which is preliminary data.</text>
</comment>
<name>A0ACC2VXK6_9TREE</name>